<comment type="caution">
    <text evidence="14">The sequence shown here is derived from an EMBL/GenBank/DDBJ whole genome shotgun (WGS) entry which is preliminary data.</text>
</comment>
<dbReference type="InterPro" id="IPR005628">
    <property type="entry name" value="GspK"/>
</dbReference>
<keyword evidence="7" id="KW-0653">Protein transport</keyword>
<reference evidence="14 15" key="1">
    <citation type="journal article" date="2020" name="Nature">
        <title>Bacterial chemolithoautotrophy via manganese oxidation.</title>
        <authorList>
            <person name="Yu H."/>
            <person name="Leadbetter J.R."/>
        </authorList>
    </citation>
    <scope>NUCLEOTIDE SEQUENCE [LARGE SCALE GENOMIC DNA]</scope>
    <source>
        <strain evidence="14 15">RBP-1</strain>
    </source>
</reference>
<dbReference type="Pfam" id="PF21687">
    <property type="entry name" value="T2SSK_1st"/>
    <property type="match status" value="1"/>
</dbReference>
<comment type="similarity">
    <text evidence="2 10">Belongs to the GSP K family.</text>
</comment>
<evidence type="ECO:0000256" key="10">
    <source>
        <dbReference type="PIRNR" id="PIRNR002786"/>
    </source>
</evidence>
<dbReference type="NCBIfam" id="NF037980">
    <property type="entry name" value="T2SS_GspK"/>
    <property type="match status" value="1"/>
</dbReference>
<dbReference type="EMBL" id="VTOX01000007">
    <property type="protein sequence ID" value="NKE67819.1"/>
    <property type="molecule type" value="Genomic_DNA"/>
</dbReference>
<dbReference type="SUPFAM" id="SSF158544">
    <property type="entry name" value="GspK insert domain-like"/>
    <property type="match status" value="1"/>
</dbReference>
<evidence type="ECO:0000256" key="4">
    <source>
        <dbReference type="ARBA" id="ARBA00022475"/>
    </source>
</evidence>
<evidence type="ECO:0000256" key="9">
    <source>
        <dbReference type="ARBA" id="ARBA00023136"/>
    </source>
</evidence>
<dbReference type="InterPro" id="IPR038072">
    <property type="entry name" value="GspK_central_sf"/>
</dbReference>
<evidence type="ECO:0000256" key="3">
    <source>
        <dbReference type="ARBA" id="ARBA00022448"/>
    </source>
</evidence>
<keyword evidence="5 10" id="KW-0997">Cell inner membrane</keyword>
<evidence type="ECO:0000256" key="2">
    <source>
        <dbReference type="ARBA" id="ARBA00007246"/>
    </source>
</evidence>
<dbReference type="InterPro" id="IPR049179">
    <property type="entry name" value="T2SSK_SAM-like_2nd"/>
</dbReference>
<keyword evidence="15" id="KW-1185">Reference proteome</keyword>
<dbReference type="PANTHER" id="PTHR38831:SF1">
    <property type="entry name" value="TYPE II SECRETION SYSTEM PROTEIN K-RELATED"/>
    <property type="match status" value="1"/>
</dbReference>
<name>A0A7X6DIL4_9BURK</name>
<evidence type="ECO:0000259" key="13">
    <source>
        <dbReference type="Pfam" id="PF21687"/>
    </source>
</evidence>
<dbReference type="SUPFAM" id="SSF54523">
    <property type="entry name" value="Pili subunits"/>
    <property type="match status" value="1"/>
</dbReference>
<feature type="signal peptide" evidence="11">
    <location>
        <begin position="1"/>
        <end position="24"/>
    </location>
</feature>
<evidence type="ECO:0000256" key="7">
    <source>
        <dbReference type="ARBA" id="ARBA00022927"/>
    </source>
</evidence>
<evidence type="ECO:0000313" key="15">
    <source>
        <dbReference type="Proteomes" id="UP000521868"/>
    </source>
</evidence>
<dbReference type="SUPFAM" id="SSF47781">
    <property type="entry name" value="RuvA domain 2-like"/>
    <property type="match status" value="1"/>
</dbReference>
<dbReference type="Pfam" id="PF03934">
    <property type="entry name" value="T2SSK"/>
    <property type="match status" value="1"/>
</dbReference>
<dbReference type="PANTHER" id="PTHR38831">
    <property type="entry name" value="TYPE II SECRETION SYSTEM PROTEIN K"/>
    <property type="match status" value="1"/>
</dbReference>
<feature type="chain" id="PRO_5031423104" description="Type II secretion system protein K" evidence="11">
    <location>
        <begin position="25"/>
        <end position="324"/>
    </location>
</feature>
<keyword evidence="11" id="KW-0732">Signal</keyword>
<gene>
    <name evidence="14" type="ORF">RAMLITH_18510</name>
</gene>
<dbReference type="AlphaFoldDB" id="A0A7X6DIL4"/>
<evidence type="ECO:0000259" key="12">
    <source>
        <dbReference type="Pfam" id="PF03934"/>
    </source>
</evidence>
<dbReference type="InterPro" id="IPR045584">
    <property type="entry name" value="Pilin-like"/>
</dbReference>
<dbReference type="Proteomes" id="UP000521868">
    <property type="component" value="Unassembled WGS sequence"/>
</dbReference>
<evidence type="ECO:0000256" key="11">
    <source>
        <dbReference type="SAM" id="SignalP"/>
    </source>
</evidence>
<keyword evidence="4 10" id="KW-1003">Cell membrane</keyword>
<accession>A0A7X6DIL4</accession>
<feature type="domain" description="T2SS protein K second SAM-like" evidence="12">
    <location>
        <begin position="211"/>
        <end position="252"/>
    </location>
</feature>
<dbReference type="InterPro" id="IPR049031">
    <property type="entry name" value="T2SSK_SAM-like_1st"/>
</dbReference>
<proteinExistence type="inferred from homology"/>
<evidence type="ECO:0000313" key="14">
    <source>
        <dbReference type="EMBL" id="NKE67819.1"/>
    </source>
</evidence>
<dbReference type="GO" id="GO:0009306">
    <property type="term" value="P:protein secretion"/>
    <property type="evidence" value="ECO:0007669"/>
    <property type="project" value="InterPro"/>
</dbReference>
<protein>
    <recommendedName>
        <fullName evidence="10">Type II secretion system protein K</fullName>
    </recommendedName>
</protein>
<evidence type="ECO:0000256" key="6">
    <source>
        <dbReference type="ARBA" id="ARBA00022692"/>
    </source>
</evidence>
<dbReference type="GO" id="GO:0005886">
    <property type="term" value="C:plasma membrane"/>
    <property type="evidence" value="ECO:0007669"/>
    <property type="project" value="UniProtKB-SubCell"/>
</dbReference>
<keyword evidence="8" id="KW-1133">Transmembrane helix</keyword>
<feature type="domain" description="T2SS protein K first SAM-like" evidence="13">
    <location>
        <begin position="118"/>
        <end position="206"/>
    </location>
</feature>
<comment type="subcellular location">
    <subcellularLocation>
        <location evidence="1 10">Cell inner membrane</location>
    </subcellularLocation>
</comment>
<dbReference type="Gene3D" id="1.10.40.60">
    <property type="entry name" value="EpsJ-like"/>
    <property type="match status" value="3"/>
</dbReference>
<keyword evidence="6" id="KW-0812">Transmembrane</keyword>
<evidence type="ECO:0000256" key="1">
    <source>
        <dbReference type="ARBA" id="ARBA00004533"/>
    </source>
</evidence>
<sequence>MRQHGAALLSAMLTVALVATFAAAALWQQWRTVEVEAAERARIQAAWLLVGGLDWARLLLREDGRSGGADHLGEPWAVPLEEARLSDFLAAERNVSTDVGPDVMEAFLSGQIVDQQSMMNVANLVKDGQLSVQDMQAFGRLFALLELPQAQLDTLAENLRFALDASPANRSSPLAPLPPQRMEQLVWLGVPERTVAVLRPYVTVLPLRAPVNLNTASAEVMHAMVPGLSMADAQRLVSARERSPFRDVGEARLAIGAEPSMFSAEQAYVGINTNYFEVRSRLRLDRLMIEERALVRRDTMEVRVVQRWRAAAPGPAAPAQAAPR</sequence>
<dbReference type="Gene3D" id="3.30.1300.30">
    <property type="entry name" value="GSPII I/J protein-like"/>
    <property type="match status" value="2"/>
</dbReference>
<evidence type="ECO:0000256" key="5">
    <source>
        <dbReference type="ARBA" id="ARBA00022519"/>
    </source>
</evidence>
<organism evidence="14 15">
    <name type="scientific">Ramlibacter lithotrophicus</name>
    <dbReference type="NCBI Taxonomy" id="2606681"/>
    <lineage>
        <taxon>Bacteria</taxon>
        <taxon>Pseudomonadati</taxon>
        <taxon>Pseudomonadota</taxon>
        <taxon>Betaproteobacteria</taxon>
        <taxon>Burkholderiales</taxon>
        <taxon>Comamonadaceae</taxon>
        <taxon>Ramlibacter</taxon>
    </lineage>
</organism>
<evidence type="ECO:0000256" key="8">
    <source>
        <dbReference type="ARBA" id="ARBA00022989"/>
    </source>
</evidence>
<dbReference type="InterPro" id="IPR010994">
    <property type="entry name" value="RuvA_2-like"/>
</dbReference>
<keyword evidence="9 10" id="KW-0472">Membrane</keyword>
<keyword evidence="3 10" id="KW-0813">Transport</keyword>
<dbReference type="PIRSF" id="PIRSF002786">
    <property type="entry name" value="XcpX"/>
    <property type="match status" value="1"/>
</dbReference>